<protein>
    <recommendedName>
        <fullName evidence="3">DUF721 domain-containing protein</fullName>
    </recommendedName>
</protein>
<dbReference type="OrthoDB" id="5660016at2"/>
<dbReference type="RefSeq" id="WP_002691183.1">
    <property type="nucleotide sequence ID" value="NZ_JH600070.1"/>
</dbReference>
<proteinExistence type="predicted"/>
<dbReference type="HOGENOM" id="CLU_1718750_0_0_6"/>
<name>I3CJE5_9GAMM</name>
<dbReference type="Proteomes" id="UP000005744">
    <property type="component" value="Unassembled WGS sequence"/>
</dbReference>
<evidence type="ECO:0000313" key="2">
    <source>
        <dbReference type="Proteomes" id="UP000005744"/>
    </source>
</evidence>
<dbReference type="Pfam" id="PF05258">
    <property type="entry name" value="DciA"/>
    <property type="match status" value="1"/>
</dbReference>
<evidence type="ECO:0000313" key="1">
    <source>
        <dbReference type="EMBL" id="EIJ43738.1"/>
    </source>
</evidence>
<gene>
    <name evidence="1" type="ORF">BegalDRAFT_2910</name>
</gene>
<sequence>MKSVSQILQQSHHLVHTLIERCTALQQIDRAFKAYLPLALRSHCRVVNVRDHRLIIWADNAPYATRLRYLSDEILQRGLTDPYLQGLRIQKLDIKVRSVNREVITPSPASLIKRRPHLSTETAMLLQNVAHSLKDQGLRTVLLRLARHTDKG</sequence>
<dbReference type="eggNOG" id="COG4701">
    <property type="taxonomic scope" value="Bacteria"/>
</dbReference>
<dbReference type="STRING" id="395493.BegalDRAFT_2910"/>
<accession>I3CJE5</accession>
<dbReference type="EMBL" id="JH600070">
    <property type="protein sequence ID" value="EIJ43738.1"/>
    <property type="molecule type" value="Genomic_DNA"/>
</dbReference>
<evidence type="ECO:0008006" key="3">
    <source>
        <dbReference type="Google" id="ProtNLM"/>
    </source>
</evidence>
<keyword evidence="2" id="KW-1185">Reference proteome</keyword>
<organism evidence="1 2">
    <name type="scientific">Beggiatoa alba B18LD</name>
    <dbReference type="NCBI Taxonomy" id="395493"/>
    <lineage>
        <taxon>Bacteria</taxon>
        <taxon>Pseudomonadati</taxon>
        <taxon>Pseudomonadota</taxon>
        <taxon>Gammaproteobacteria</taxon>
        <taxon>Thiotrichales</taxon>
        <taxon>Thiotrichaceae</taxon>
        <taxon>Beggiatoa</taxon>
    </lineage>
</organism>
<reference evidence="1 2" key="1">
    <citation type="submission" date="2011-11" db="EMBL/GenBank/DDBJ databases">
        <title>Improved High-Quality Draft sequence of Beggiatoa alba B18lD.</title>
        <authorList>
            <consortium name="US DOE Joint Genome Institute"/>
            <person name="Lucas S."/>
            <person name="Han J."/>
            <person name="Lapidus A."/>
            <person name="Cheng J.-F."/>
            <person name="Goodwin L."/>
            <person name="Pitluck S."/>
            <person name="Peters L."/>
            <person name="Mikhailova N."/>
            <person name="Held B."/>
            <person name="Detter J.C."/>
            <person name="Han C."/>
            <person name="Tapia R."/>
            <person name="Land M."/>
            <person name="Hauser L."/>
            <person name="Kyrpides N."/>
            <person name="Ivanova N."/>
            <person name="Pagani I."/>
            <person name="Samuel K."/>
            <person name="Teske A."/>
            <person name="Mueller J."/>
            <person name="Woyke T."/>
        </authorList>
    </citation>
    <scope>NUCLEOTIDE SEQUENCE [LARGE SCALE GENOMIC DNA]</scope>
    <source>
        <strain evidence="1 2">B18LD</strain>
    </source>
</reference>
<dbReference type="InterPro" id="IPR007922">
    <property type="entry name" value="DciA-like"/>
</dbReference>
<dbReference type="AlphaFoldDB" id="I3CJE5"/>